<dbReference type="Proteomes" id="UP001352852">
    <property type="component" value="Unassembled WGS sequence"/>
</dbReference>
<proteinExistence type="predicted"/>
<dbReference type="EMBL" id="JAHUTJ010009365">
    <property type="protein sequence ID" value="MED6267746.1"/>
    <property type="molecule type" value="Genomic_DNA"/>
</dbReference>
<comment type="caution">
    <text evidence="1">The sequence shown here is derived from an EMBL/GenBank/DDBJ whole genome shotgun (WGS) entry which is preliminary data.</text>
</comment>
<name>A0ABU7CYF9_9TELE</name>
<sequence length="125" mass="13329">MADTMTAFVKGALDKGLPLLLSNCVCVCVSEREAGTVNARPRGGNHRPDQTVADACIRAAAAVRAAHGKLFLCVPATDSLTMCMNVKKCGVFNVRSTETESVQCVTFLCCVKKGTFLNILVLLLH</sequence>
<organism evidence="1 2">
    <name type="scientific">Characodon lateralis</name>
    <dbReference type="NCBI Taxonomy" id="208331"/>
    <lineage>
        <taxon>Eukaryota</taxon>
        <taxon>Metazoa</taxon>
        <taxon>Chordata</taxon>
        <taxon>Craniata</taxon>
        <taxon>Vertebrata</taxon>
        <taxon>Euteleostomi</taxon>
        <taxon>Actinopterygii</taxon>
        <taxon>Neopterygii</taxon>
        <taxon>Teleostei</taxon>
        <taxon>Neoteleostei</taxon>
        <taxon>Acanthomorphata</taxon>
        <taxon>Ovalentaria</taxon>
        <taxon>Atherinomorphae</taxon>
        <taxon>Cyprinodontiformes</taxon>
        <taxon>Goodeidae</taxon>
        <taxon>Characodon</taxon>
    </lineage>
</organism>
<gene>
    <name evidence="1" type="ORF">CHARACLAT_015185</name>
</gene>
<evidence type="ECO:0000313" key="1">
    <source>
        <dbReference type="EMBL" id="MED6267746.1"/>
    </source>
</evidence>
<accession>A0ABU7CYF9</accession>
<reference evidence="1 2" key="1">
    <citation type="submission" date="2021-06" db="EMBL/GenBank/DDBJ databases">
        <authorList>
            <person name="Palmer J.M."/>
        </authorList>
    </citation>
    <scope>NUCLEOTIDE SEQUENCE [LARGE SCALE GENOMIC DNA]</scope>
    <source>
        <strain evidence="1 2">CL_MEX2019</strain>
        <tissue evidence="1">Muscle</tissue>
    </source>
</reference>
<evidence type="ECO:0000313" key="2">
    <source>
        <dbReference type="Proteomes" id="UP001352852"/>
    </source>
</evidence>
<keyword evidence="2" id="KW-1185">Reference proteome</keyword>
<protein>
    <submittedName>
        <fullName evidence="1">Uncharacterized protein</fullName>
    </submittedName>
</protein>